<dbReference type="RefSeq" id="WP_205158320.1">
    <property type="nucleotide sequence ID" value="NZ_JAFEUM010000003.1"/>
</dbReference>
<keyword evidence="3" id="KW-0677">Repeat</keyword>
<dbReference type="SUPFAM" id="SSF51161">
    <property type="entry name" value="Trimeric LpxA-like enzymes"/>
    <property type="match status" value="1"/>
</dbReference>
<name>A0ABS2HGU1_9VIBR</name>
<evidence type="ECO:0000313" key="8">
    <source>
        <dbReference type="Proteomes" id="UP000809621"/>
    </source>
</evidence>
<dbReference type="CDD" id="cd03357">
    <property type="entry name" value="LbH_MAT_GAT"/>
    <property type="match status" value="1"/>
</dbReference>
<dbReference type="EMBL" id="JAFEUM010000003">
    <property type="protein sequence ID" value="MBM7036763.1"/>
    <property type="molecule type" value="Genomic_DNA"/>
</dbReference>
<evidence type="ECO:0000256" key="2">
    <source>
        <dbReference type="ARBA" id="ARBA00022679"/>
    </source>
</evidence>
<comment type="caution">
    <text evidence="7">The sequence shown here is derived from an EMBL/GenBank/DDBJ whole genome shotgun (WGS) entry which is preliminary data.</text>
</comment>
<organism evidence="7 8">
    <name type="scientific">Vibrio ulleungensis</name>
    <dbReference type="NCBI Taxonomy" id="2807619"/>
    <lineage>
        <taxon>Bacteria</taxon>
        <taxon>Pseudomonadati</taxon>
        <taxon>Pseudomonadota</taxon>
        <taxon>Gammaproteobacteria</taxon>
        <taxon>Vibrionales</taxon>
        <taxon>Vibrionaceae</taxon>
        <taxon>Vibrio</taxon>
    </lineage>
</organism>
<dbReference type="PROSITE" id="PS00101">
    <property type="entry name" value="HEXAPEP_TRANSFERASES"/>
    <property type="match status" value="1"/>
</dbReference>
<evidence type="ECO:0000259" key="6">
    <source>
        <dbReference type="Pfam" id="PF12464"/>
    </source>
</evidence>
<dbReference type="EC" id="2.3.1.-" evidence="5"/>
<dbReference type="Proteomes" id="UP000809621">
    <property type="component" value="Unassembled WGS sequence"/>
</dbReference>
<accession>A0ABS2HGU1</accession>
<protein>
    <recommendedName>
        <fullName evidence="5">Acetyltransferase</fullName>
        <ecNumber evidence="5">2.3.1.-</ecNumber>
    </recommendedName>
</protein>
<dbReference type="InterPro" id="IPR024688">
    <property type="entry name" value="Mac_dom"/>
</dbReference>
<evidence type="ECO:0000256" key="1">
    <source>
        <dbReference type="ARBA" id="ARBA00007274"/>
    </source>
</evidence>
<reference evidence="7 8" key="1">
    <citation type="submission" date="2021-02" db="EMBL/GenBank/DDBJ databases">
        <authorList>
            <person name="Park J.-S."/>
        </authorList>
    </citation>
    <scope>NUCLEOTIDE SEQUENCE [LARGE SCALE GENOMIC DNA]</scope>
    <source>
        <strain evidence="7 8">188UL20-2</strain>
    </source>
</reference>
<evidence type="ECO:0000256" key="5">
    <source>
        <dbReference type="RuleBase" id="RU367021"/>
    </source>
</evidence>
<comment type="similarity">
    <text evidence="1 5">Belongs to the transferase hexapeptide repeat family.</text>
</comment>
<dbReference type="InterPro" id="IPR011004">
    <property type="entry name" value="Trimer_LpxA-like_sf"/>
</dbReference>
<gene>
    <name evidence="7" type="ORF">JQC93_10160</name>
</gene>
<dbReference type="InterPro" id="IPR018357">
    <property type="entry name" value="Hexapep_transf_CS"/>
</dbReference>
<dbReference type="Gene3D" id="2.160.10.10">
    <property type="entry name" value="Hexapeptide repeat proteins"/>
    <property type="match status" value="1"/>
</dbReference>
<dbReference type="InterPro" id="IPR039369">
    <property type="entry name" value="LacA-like"/>
</dbReference>
<evidence type="ECO:0000256" key="4">
    <source>
        <dbReference type="ARBA" id="ARBA00023315"/>
    </source>
</evidence>
<dbReference type="Pfam" id="PF12464">
    <property type="entry name" value="Mac"/>
    <property type="match status" value="1"/>
</dbReference>
<evidence type="ECO:0000256" key="3">
    <source>
        <dbReference type="ARBA" id="ARBA00022737"/>
    </source>
</evidence>
<dbReference type="Pfam" id="PF00132">
    <property type="entry name" value="Hexapep"/>
    <property type="match status" value="1"/>
</dbReference>
<evidence type="ECO:0000313" key="7">
    <source>
        <dbReference type="EMBL" id="MBM7036763.1"/>
    </source>
</evidence>
<proteinExistence type="inferred from homology"/>
<keyword evidence="4 5" id="KW-0012">Acyltransferase</keyword>
<keyword evidence="8" id="KW-1185">Reference proteome</keyword>
<sequence>MTFIQQITSDKHCIHQFKRENLHHQHNAKKLCFELSHTHPDDHESKQNIYRALFGNVGTFISIESGFRCDYGFNIHFKGFALINFNTVILDTSPVTIGHGVLIGPGSVLSCVGHAIDPEQRVEGGLYESSPITLEDRVWLGANTTLCSGVTIGEGTIIGAGSVVTKDIPAGVVAVGNPCRVVRDITEQDKWHYAEELELNTPNEHSD</sequence>
<dbReference type="PANTHER" id="PTHR43017">
    <property type="entry name" value="GALACTOSIDE O-ACETYLTRANSFERASE"/>
    <property type="match status" value="1"/>
</dbReference>
<keyword evidence="2 5" id="KW-0808">Transferase</keyword>
<dbReference type="PANTHER" id="PTHR43017:SF1">
    <property type="entry name" value="ACETYLTRANSFERASE YJL218W-RELATED"/>
    <property type="match status" value="1"/>
</dbReference>
<dbReference type="InterPro" id="IPR001451">
    <property type="entry name" value="Hexapep"/>
</dbReference>
<feature type="domain" description="Maltose/galactoside acetyltransferase" evidence="6">
    <location>
        <begin position="20"/>
        <end position="58"/>
    </location>
</feature>